<reference evidence="5 6" key="1">
    <citation type="submission" date="2013-03" db="EMBL/GenBank/DDBJ databases">
        <title>The Genome Sequence of Capronia coronata CBS 617.96.</title>
        <authorList>
            <consortium name="The Broad Institute Genomics Platform"/>
            <person name="Cuomo C."/>
            <person name="de Hoog S."/>
            <person name="Gorbushina A."/>
            <person name="Walker B."/>
            <person name="Young S.K."/>
            <person name="Zeng Q."/>
            <person name="Gargeya S."/>
            <person name="Fitzgerald M."/>
            <person name="Haas B."/>
            <person name="Abouelleil A."/>
            <person name="Allen A.W."/>
            <person name="Alvarado L."/>
            <person name="Arachchi H.M."/>
            <person name="Berlin A.M."/>
            <person name="Chapman S.B."/>
            <person name="Gainer-Dewar J."/>
            <person name="Goldberg J."/>
            <person name="Griggs A."/>
            <person name="Gujja S."/>
            <person name="Hansen M."/>
            <person name="Howarth C."/>
            <person name="Imamovic A."/>
            <person name="Ireland A."/>
            <person name="Larimer J."/>
            <person name="McCowan C."/>
            <person name="Murphy C."/>
            <person name="Pearson M."/>
            <person name="Poon T.W."/>
            <person name="Priest M."/>
            <person name="Roberts A."/>
            <person name="Saif S."/>
            <person name="Shea T."/>
            <person name="Sisk P."/>
            <person name="Sykes S."/>
            <person name="Wortman J."/>
            <person name="Nusbaum C."/>
            <person name="Birren B."/>
        </authorList>
    </citation>
    <scope>NUCLEOTIDE SEQUENCE [LARGE SCALE GENOMIC DNA]</scope>
    <source>
        <strain evidence="5 6">CBS 617.96</strain>
    </source>
</reference>
<dbReference type="HOGENOM" id="CLU_041575_4_0_1"/>
<keyword evidence="3" id="KW-0687">Ribonucleoprotein</keyword>
<dbReference type="RefSeq" id="XP_007728328.1">
    <property type="nucleotide sequence ID" value="XM_007730138.1"/>
</dbReference>
<dbReference type="GO" id="GO:0003735">
    <property type="term" value="F:structural constituent of ribosome"/>
    <property type="evidence" value="ECO:0007669"/>
    <property type="project" value="InterPro"/>
</dbReference>
<name>W9XNJ9_9EURO</name>
<dbReference type="NCBIfam" id="TIGR03953">
    <property type="entry name" value="rplD_bact"/>
    <property type="match status" value="1"/>
</dbReference>
<keyword evidence="6" id="KW-1185">Reference proteome</keyword>
<dbReference type="AlphaFoldDB" id="W9XNJ9"/>
<evidence type="ECO:0000313" key="5">
    <source>
        <dbReference type="EMBL" id="EXJ78880.1"/>
    </source>
</evidence>
<dbReference type="Proteomes" id="UP000019484">
    <property type="component" value="Unassembled WGS sequence"/>
</dbReference>
<keyword evidence="2" id="KW-0689">Ribosomal protein</keyword>
<organism evidence="5 6">
    <name type="scientific">Capronia coronata CBS 617.96</name>
    <dbReference type="NCBI Taxonomy" id="1182541"/>
    <lineage>
        <taxon>Eukaryota</taxon>
        <taxon>Fungi</taxon>
        <taxon>Dikarya</taxon>
        <taxon>Ascomycota</taxon>
        <taxon>Pezizomycotina</taxon>
        <taxon>Eurotiomycetes</taxon>
        <taxon>Chaetothyriomycetidae</taxon>
        <taxon>Chaetothyriales</taxon>
        <taxon>Herpotrichiellaceae</taxon>
        <taxon>Capronia</taxon>
    </lineage>
</organism>
<dbReference type="OrthoDB" id="275876at2759"/>
<gene>
    <name evidence="5" type="ORF">A1O1_09282</name>
</gene>
<proteinExistence type="inferred from homology"/>
<evidence type="ECO:0000256" key="3">
    <source>
        <dbReference type="ARBA" id="ARBA00023274"/>
    </source>
</evidence>
<dbReference type="GO" id="GO:0006412">
    <property type="term" value="P:translation"/>
    <property type="evidence" value="ECO:0007669"/>
    <property type="project" value="InterPro"/>
</dbReference>
<dbReference type="Gene3D" id="3.40.1370.10">
    <property type="match status" value="1"/>
</dbReference>
<evidence type="ECO:0000256" key="2">
    <source>
        <dbReference type="ARBA" id="ARBA00022980"/>
    </source>
</evidence>
<dbReference type="EMBL" id="AMWN01000011">
    <property type="protein sequence ID" value="EXJ78880.1"/>
    <property type="molecule type" value="Genomic_DNA"/>
</dbReference>
<dbReference type="GeneID" id="19164127"/>
<dbReference type="eggNOG" id="KOG1624">
    <property type="taxonomic scope" value="Eukaryota"/>
</dbReference>
<dbReference type="InterPro" id="IPR023574">
    <property type="entry name" value="Ribosomal_uL4_dom_sf"/>
</dbReference>
<dbReference type="PANTHER" id="PTHR10746">
    <property type="entry name" value="50S RIBOSOMAL PROTEIN L4"/>
    <property type="match status" value="1"/>
</dbReference>
<dbReference type="SUPFAM" id="SSF52166">
    <property type="entry name" value="Ribosomal protein L4"/>
    <property type="match status" value="1"/>
</dbReference>
<dbReference type="GO" id="GO:1990904">
    <property type="term" value="C:ribonucleoprotein complex"/>
    <property type="evidence" value="ECO:0007669"/>
    <property type="project" value="UniProtKB-KW"/>
</dbReference>
<dbReference type="Pfam" id="PF00573">
    <property type="entry name" value="Ribosomal_L4"/>
    <property type="match status" value="1"/>
</dbReference>
<dbReference type="PANTHER" id="PTHR10746:SF6">
    <property type="entry name" value="LARGE RIBOSOMAL SUBUNIT PROTEIN UL4M"/>
    <property type="match status" value="1"/>
</dbReference>
<evidence type="ECO:0000256" key="1">
    <source>
        <dbReference type="ARBA" id="ARBA00010528"/>
    </source>
</evidence>
<evidence type="ECO:0000313" key="6">
    <source>
        <dbReference type="Proteomes" id="UP000019484"/>
    </source>
</evidence>
<accession>W9XNJ9</accession>
<dbReference type="InterPro" id="IPR002136">
    <property type="entry name" value="Ribosomal_uL4"/>
</dbReference>
<comment type="similarity">
    <text evidence="1">Belongs to the universal ribosomal protein uL4 family.</text>
</comment>
<protein>
    <recommendedName>
        <fullName evidence="4">Large ribosomal subunit protein uL4m</fullName>
    </recommendedName>
</protein>
<evidence type="ECO:0000256" key="4">
    <source>
        <dbReference type="ARBA" id="ARBA00040565"/>
    </source>
</evidence>
<dbReference type="STRING" id="1182541.W9XNJ9"/>
<sequence length="320" mass="36125">MAHLSASQSLLGLARSFQRFNVADPLTQCLAPRLTRHFAAQTQIPISEVAKEIEAGLSPPGSTNSPQQFSAVQKTSSGIYTLDSPILKTLYSWPDLEPTRYAWYEQQYLDAPMRRDILHRAVIFEADATRRGTASTKWRADVHGSNRKLYAQKGTGRARVRDKKSPIRRGGGVAFGPKPRDFSTELQRKVYYQAFKIALSYRHRKGELMVLDDKIALPEDAGARFLNNVFEANNWGKADGRSLLVTSTLESQNPDIFEEMREVGEHGSLKDIEDVDVKDLLETGRVVIERTALEALLGKHLKFLNGPEREAERRRIVQYL</sequence>
<comment type="caution">
    <text evidence="5">The sequence shown here is derived from an EMBL/GenBank/DDBJ whole genome shotgun (WGS) entry which is preliminary data.</text>
</comment>
<dbReference type="GO" id="GO:0005840">
    <property type="term" value="C:ribosome"/>
    <property type="evidence" value="ECO:0007669"/>
    <property type="project" value="UniProtKB-KW"/>
</dbReference>
<dbReference type="InterPro" id="IPR013005">
    <property type="entry name" value="Ribosomal_uL4-like"/>
</dbReference>